<dbReference type="AlphaFoldDB" id="A0AAN7ZZU4"/>
<proteinExistence type="inferred from homology"/>
<evidence type="ECO:0000256" key="1">
    <source>
        <dbReference type="ARBA" id="ARBA00006484"/>
    </source>
</evidence>
<evidence type="ECO:0000259" key="4">
    <source>
        <dbReference type="Pfam" id="PF00646"/>
    </source>
</evidence>
<dbReference type="GO" id="GO:0050664">
    <property type="term" value="F:oxidoreductase activity, acting on NAD(P)H, oxygen as acceptor"/>
    <property type="evidence" value="ECO:0007669"/>
    <property type="project" value="TreeGrafter"/>
</dbReference>
<dbReference type="InterPro" id="IPR036291">
    <property type="entry name" value="NAD(P)-bd_dom_sf"/>
</dbReference>
<dbReference type="PANTHER" id="PTHR43008">
    <property type="entry name" value="BENZIL REDUCTASE"/>
    <property type="match status" value="1"/>
</dbReference>
<dbReference type="EMBL" id="JAVRQU010000021">
    <property type="protein sequence ID" value="KAK5691475.1"/>
    <property type="molecule type" value="Genomic_DNA"/>
</dbReference>
<sequence>MPGISAPPEWGMDFTSTVHTHAEGPTDPKNNKVHSKFVAVVTGAGKGLGYHIALAYAKAGAHGIIIASRTQSDLTKLEKEIKTVNPDTIVLAQTCDTQSDEDVKKLADATKAKFGRLDVVVANAGIISKYLKDEDGKERLPVGIVEDTDFDRVINTNFMGSYRVAKYFVPQLIETKDGPQVYICITSLAGHTSSSDLTPVAYNLSKIGNNRMVQHIHNDHKKEGVQAFAVHPGAVLTPQTENHHTTQLGTDWTNLLTDDVALCGGFLTWLTKEKREWLSGRYLSVNWDVDELIAKKDEIVEGDKLVMKMVVADIKRIIGIVFMNDFDEYEGYARGRRPCNLPDHSSAGSPDSGRRHSHEDEHSDGAMTSLQDRAPSPVDEASPATSEEAIEHAYLDVAKADQCSPVATVNTDELIDVLKYQLRLARGLMGLKHPANTADNGAALLATCQVNLKLITQFLTNTLEFDPLATLPSEYSGELAEKVFGIPELAEMILLQLPTADLFRAMQTCKTLAEARNSPQASPKILARLGFRPHPNSRWFSIFTSRISDMEARTLKGYPQHVGKNQLVRRFFCDNVATKTAWDRAIGSGNITVRAKFTEGRDWRQMPLPVVGARFRSMLICQPPIKEMSVLASCCRRLHTAETAEAAPKISNATGLTVGDLYDATVDHAQRHMECVHAYSNHYDEETGTVNATITFEGLLQLQPGDPQLPQQNNPGLYEGLYEDEDKDDLDRADEPNQHPHCYTESCKLQRRLARYIRYKREAYSSGERIVTMPEYLDGYTNCLWVDDDPQELAWRNGYYYDRDQPRESGW</sequence>
<dbReference type="InterPro" id="IPR036047">
    <property type="entry name" value="F-box-like_dom_sf"/>
</dbReference>
<feature type="region of interest" description="Disordered" evidence="3">
    <location>
        <begin position="703"/>
        <end position="722"/>
    </location>
</feature>
<comment type="similarity">
    <text evidence="1">Belongs to the short-chain dehydrogenases/reductases (SDR) family.</text>
</comment>
<accession>A0AAN7ZZU4</accession>
<feature type="region of interest" description="Disordered" evidence="3">
    <location>
        <begin position="1"/>
        <end position="31"/>
    </location>
</feature>
<organism evidence="5 6">
    <name type="scientific">Elasticomyces elasticus</name>
    <dbReference type="NCBI Taxonomy" id="574655"/>
    <lineage>
        <taxon>Eukaryota</taxon>
        <taxon>Fungi</taxon>
        <taxon>Dikarya</taxon>
        <taxon>Ascomycota</taxon>
        <taxon>Pezizomycotina</taxon>
        <taxon>Dothideomycetes</taxon>
        <taxon>Dothideomycetidae</taxon>
        <taxon>Mycosphaerellales</taxon>
        <taxon>Teratosphaeriaceae</taxon>
        <taxon>Elasticomyces</taxon>
    </lineage>
</organism>
<comment type="caution">
    <text evidence="5">The sequence shown here is derived from an EMBL/GenBank/DDBJ whole genome shotgun (WGS) entry which is preliminary data.</text>
</comment>
<protein>
    <recommendedName>
        <fullName evidence="4">F-box domain-containing protein</fullName>
    </recommendedName>
</protein>
<name>A0AAN7ZZU4_9PEZI</name>
<feature type="domain" description="F-box" evidence="4">
    <location>
        <begin position="488"/>
        <end position="513"/>
    </location>
</feature>
<dbReference type="CDD" id="cd05233">
    <property type="entry name" value="SDR_c"/>
    <property type="match status" value="1"/>
</dbReference>
<evidence type="ECO:0000256" key="3">
    <source>
        <dbReference type="SAM" id="MobiDB-lite"/>
    </source>
</evidence>
<dbReference type="GO" id="GO:0016616">
    <property type="term" value="F:oxidoreductase activity, acting on the CH-OH group of donors, NAD or NADP as acceptor"/>
    <property type="evidence" value="ECO:0007669"/>
    <property type="project" value="UniProtKB-ARBA"/>
</dbReference>
<feature type="compositionally biased region" description="Low complexity" evidence="3">
    <location>
        <begin position="703"/>
        <end position="717"/>
    </location>
</feature>
<feature type="compositionally biased region" description="Basic and acidic residues" evidence="3">
    <location>
        <begin position="352"/>
        <end position="364"/>
    </location>
</feature>
<dbReference type="InterPro" id="IPR002347">
    <property type="entry name" value="SDR_fam"/>
</dbReference>
<dbReference type="Pfam" id="PF00106">
    <property type="entry name" value="adh_short"/>
    <property type="match status" value="1"/>
</dbReference>
<reference evidence="5" key="1">
    <citation type="submission" date="2023-08" db="EMBL/GenBank/DDBJ databases">
        <title>Black Yeasts Isolated from many extreme environments.</title>
        <authorList>
            <person name="Coleine C."/>
            <person name="Stajich J.E."/>
            <person name="Selbmann L."/>
        </authorList>
    </citation>
    <scope>NUCLEOTIDE SEQUENCE</scope>
    <source>
        <strain evidence="5">CCFEE 5810</strain>
    </source>
</reference>
<dbReference type="PRINTS" id="PR00081">
    <property type="entry name" value="GDHRDH"/>
</dbReference>
<evidence type="ECO:0000313" key="6">
    <source>
        <dbReference type="Proteomes" id="UP001310594"/>
    </source>
</evidence>
<feature type="region of interest" description="Disordered" evidence="3">
    <location>
        <begin position="337"/>
        <end position="386"/>
    </location>
</feature>
<dbReference type="PANTHER" id="PTHR43008:SF7">
    <property type="entry name" value="SHORT CHAIN DEHYDROGENASE_REDUCTASE (AFU_ORTHOLOGUE AFUA_2G00830)"/>
    <property type="match status" value="1"/>
</dbReference>
<dbReference type="SUPFAM" id="SSF81383">
    <property type="entry name" value="F-box domain"/>
    <property type="match status" value="1"/>
</dbReference>
<dbReference type="InterPro" id="IPR001810">
    <property type="entry name" value="F-box_dom"/>
</dbReference>
<gene>
    <name evidence="5" type="ORF">LTR97_011468</name>
</gene>
<dbReference type="Gene3D" id="3.40.50.720">
    <property type="entry name" value="NAD(P)-binding Rossmann-like Domain"/>
    <property type="match status" value="1"/>
</dbReference>
<keyword evidence="2" id="KW-0560">Oxidoreductase</keyword>
<dbReference type="Proteomes" id="UP001310594">
    <property type="component" value="Unassembled WGS sequence"/>
</dbReference>
<feature type="compositionally biased region" description="Basic and acidic residues" evidence="3">
    <location>
        <begin position="20"/>
        <end position="30"/>
    </location>
</feature>
<evidence type="ECO:0000313" key="5">
    <source>
        <dbReference type="EMBL" id="KAK5691475.1"/>
    </source>
</evidence>
<evidence type="ECO:0000256" key="2">
    <source>
        <dbReference type="ARBA" id="ARBA00023002"/>
    </source>
</evidence>
<dbReference type="SUPFAM" id="SSF51735">
    <property type="entry name" value="NAD(P)-binding Rossmann-fold domains"/>
    <property type="match status" value="1"/>
</dbReference>
<dbReference type="CDD" id="cd09917">
    <property type="entry name" value="F-box_SF"/>
    <property type="match status" value="1"/>
</dbReference>
<dbReference type="Pfam" id="PF00646">
    <property type="entry name" value="F-box"/>
    <property type="match status" value="1"/>
</dbReference>